<name>A0A1D1UYT1_RAMVA</name>
<evidence type="ECO:0000256" key="1">
    <source>
        <dbReference type="SAM" id="MobiDB-lite"/>
    </source>
</evidence>
<organism evidence="2 3">
    <name type="scientific">Ramazzottius varieornatus</name>
    <name type="common">Water bear</name>
    <name type="synonym">Tardigrade</name>
    <dbReference type="NCBI Taxonomy" id="947166"/>
    <lineage>
        <taxon>Eukaryota</taxon>
        <taxon>Metazoa</taxon>
        <taxon>Ecdysozoa</taxon>
        <taxon>Tardigrada</taxon>
        <taxon>Eutardigrada</taxon>
        <taxon>Parachela</taxon>
        <taxon>Hypsibioidea</taxon>
        <taxon>Ramazzottiidae</taxon>
        <taxon>Ramazzottius</taxon>
    </lineage>
</organism>
<sequence length="293" mass="33475">MESVIPLNILRLLEVDYEQRYQPTASPSESDKLLRLIIKEFLDNHIVQFHAPAVNVEEDLEYERQLDVSTFEELEESVPNGNLLNGHDEADFESVQDDRLYEPVSSATEPSSHELFIPRIPDPKVEASQAASLDYKKQGLQQGYQRATAGERQVREGGSRPDKLKASRLETGKQFFLAKKKPHVVKDMDIRRWAVTANREIGLEDFTASPYWVGKFKQYYGICDRKITAFVTAKNLREAPDVKKDADECVAYVRSRIQAYGLDCLWNADQSGFEYEMRPGRTLDFIGAKHVLA</sequence>
<feature type="region of interest" description="Disordered" evidence="1">
    <location>
        <begin position="142"/>
        <end position="163"/>
    </location>
</feature>
<evidence type="ECO:0000313" key="3">
    <source>
        <dbReference type="Proteomes" id="UP000186922"/>
    </source>
</evidence>
<protein>
    <recommendedName>
        <fullName evidence="4">HTH CENPB-type domain-containing protein</fullName>
    </recommendedName>
</protein>
<gene>
    <name evidence="2" type="primary">RvY_06496-1</name>
    <name evidence="2" type="synonym">RvY_06496.1</name>
    <name evidence="2" type="ORF">RvY_06496</name>
</gene>
<feature type="compositionally biased region" description="Basic and acidic residues" evidence="1">
    <location>
        <begin position="152"/>
        <end position="163"/>
    </location>
</feature>
<dbReference type="OrthoDB" id="10051656at2759"/>
<comment type="caution">
    <text evidence="2">The sequence shown here is derived from an EMBL/GenBank/DDBJ whole genome shotgun (WGS) entry which is preliminary data.</text>
</comment>
<evidence type="ECO:0008006" key="4">
    <source>
        <dbReference type="Google" id="ProtNLM"/>
    </source>
</evidence>
<dbReference type="Proteomes" id="UP000186922">
    <property type="component" value="Unassembled WGS sequence"/>
</dbReference>
<accession>A0A1D1UYT1</accession>
<dbReference type="AlphaFoldDB" id="A0A1D1UYT1"/>
<keyword evidence="3" id="KW-1185">Reference proteome</keyword>
<reference evidence="2 3" key="1">
    <citation type="journal article" date="2016" name="Nat. Commun.">
        <title>Extremotolerant tardigrade genome and improved radiotolerance of human cultured cells by tardigrade-unique protein.</title>
        <authorList>
            <person name="Hashimoto T."/>
            <person name="Horikawa D.D."/>
            <person name="Saito Y."/>
            <person name="Kuwahara H."/>
            <person name="Kozuka-Hata H."/>
            <person name="Shin-I T."/>
            <person name="Minakuchi Y."/>
            <person name="Ohishi K."/>
            <person name="Motoyama A."/>
            <person name="Aizu T."/>
            <person name="Enomoto A."/>
            <person name="Kondo K."/>
            <person name="Tanaka S."/>
            <person name="Hara Y."/>
            <person name="Koshikawa S."/>
            <person name="Sagara H."/>
            <person name="Miura T."/>
            <person name="Yokobori S."/>
            <person name="Miyagawa K."/>
            <person name="Suzuki Y."/>
            <person name="Kubo T."/>
            <person name="Oyama M."/>
            <person name="Kohara Y."/>
            <person name="Fujiyama A."/>
            <person name="Arakawa K."/>
            <person name="Katayama T."/>
            <person name="Toyoda A."/>
            <person name="Kunieda T."/>
        </authorList>
    </citation>
    <scope>NUCLEOTIDE SEQUENCE [LARGE SCALE GENOMIC DNA]</scope>
    <source>
        <strain evidence="2 3">YOKOZUNA-1</strain>
    </source>
</reference>
<proteinExistence type="predicted"/>
<evidence type="ECO:0000313" key="2">
    <source>
        <dbReference type="EMBL" id="GAU94779.1"/>
    </source>
</evidence>
<dbReference type="EMBL" id="BDGG01000003">
    <property type="protein sequence ID" value="GAU94779.1"/>
    <property type="molecule type" value="Genomic_DNA"/>
</dbReference>